<feature type="signal peptide" evidence="1">
    <location>
        <begin position="1"/>
        <end position="16"/>
    </location>
</feature>
<sequence>MVVKLLFSMILFEINPQPSGFYYNKDNGLSRFKRGSLISSLLTKEHDRQAFRKQDEATIDHLLGLFNMVEAKRSPEYLPSSYYFSEEPAQEINEEAEKA</sequence>
<keyword evidence="3" id="KW-1185">Reference proteome</keyword>
<evidence type="ECO:0000256" key="1">
    <source>
        <dbReference type="SAM" id="SignalP"/>
    </source>
</evidence>
<dbReference type="Proteomes" id="UP001158576">
    <property type="component" value="Chromosome PAR"/>
</dbReference>
<evidence type="ECO:0000313" key="3">
    <source>
        <dbReference type="Proteomes" id="UP001158576"/>
    </source>
</evidence>
<dbReference type="EMBL" id="OU015568">
    <property type="protein sequence ID" value="CAG5079093.1"/>
    <property type="molecule type" value="Genomic_DNA"/>
</dbReference>
<evidence type="ECO:0000313" key="2">
    <source>
        <dbReference type="EMBL" id="CAG5079093.1"/>
    </source>
</evidence>
<protein>
    <submittedName>
        <fullName evidence="2">Oidioi.mRNA.OKI2018_I69.PAR.g9165.t1.cds</fullName>
    </submittedName>
</protein>
<gene>
    <name evidence="2" type="ORF">OKIOD_LOCUS723</name>
</gene>
<feature type="chain" id="PRO_5045588587" evidence="1">
    <location>
        <begin position="17"/>
        <end position="99"/>
    </location>
</feature>
<proteinExistence type="predicted"/>
<name>A0ABN7RJC0_OIKDI</name>
<accession>A0ABN7RJC0</accession>
<keyword evidence="1" id="KW-0732">Signal</keyword>
<reference evidence="2 3" key="1">
    <citation type="submission" date="2021-04" db="EMBL/GenBank/DDBJ databases">
        <authorList>
            <person name="Bliznina A."/>
        </authorList>
    </citation>
    <scope>NUCLEOTIDE SEQUENCE [LARGE SCALE GENOMIC DNA]</scope>
</reference>
<organism evidence="2 3">
    <name type="scientific">Oikopleura dioica</name>
    <name type="common">Tunicate</name>
    <dbReference type="NCBI Taxonomy" id="34765"/>
    <lineage>
        <taxon>Eukaryota</taxon>
        <taxon>Metazoa</taxon>
        <taxon>Chordata</taxon>
        <taxon>Tunicata</taxon>
        <taxon>Appendicularia</taxon>
        <taxon>Copelata</taxon>
        <taxon>Oikopleuridae</taxon>
        <taxon>Oikopleura</taxon>
    </lineage>
</organism>